<dbReference type="EMBL" id="GBRH01182785">
    <property type="protein sequence ID" value="JAE15111.1"/>
    <property type="molecule type" value="Transcribed_RNA"/>
</dbReference>
<feature type="compositionally biased region" description="Polar residues" evidence="1">
    <location>
        <begin position="57"/>
        <end position="75"/>
    </location>
</feature>
<reference evidence="2" key="2">
    <citation type="journal article" date="2015" name="Data Brief">
        <title>Shoot transcriptome of the giant reed, Arundo donax.</title>
        <authorList>
            <person name="Barrero R.A."/>
            <person name="Guerrero F.D."/>
            <person name="Moolhuijzen P."/>
            <person name="Goolsby J.A."/>
            <person name="Tidwell J."/>
            <person name="Bellgard S.E."/>
            <person name="Bellgard M.I."/>
        </authorList>
    </citation>
    <scope>NUCLEOTIDE SEQUENCE</scope>
    <source>
        <tissue evidence="2">Shoot tissue taken approximately 20 cm above the soil surface</tissue>
    </source>
</reference>
<evidence type="ECO:0000313" key="2">
    <source>
        <dbReference type="EMBL" id="JAE15111.1"/>
    </source>
</evidence>
<dbReference type="GO" id="GO:0035145">
    <property type="term" value="C:exon-exon junction complex"/>
    <property type="evidence" value="ECO:0007669"/>
    <property type="project" value="InterPro"/>
</dbReference>
<dbReference type="PANTHER" id="PTHR46837">
    <property type="entry name" value="PROTEIN MLN51 HOMOLOG"/>
    <property type="match status" value="1"/>
</dbReference>
<evidence type="ECO:0000256" key="1">
    <source>
        <dbReference type="SAM" id="MobiDB-lite"/>
    </source>
</evidence>
<dbReference type="InterPro" id="IPR044796">
    <property type="entry name" value="MLN51_plant"/>
</dbReference>
<dbReference type="GO" id="GO:0006397">
    <property type="term" value="P:mRNA processing"/>
    <property type="evidence" value="ECO:0007669"/>
    <property type="project" value="InterPro"/>
</dbReference>
<feature type="region of interest" description="Disordered" evidence="1">
    <location>
        <begin position="57"/>
        <end position="96"/>
    </location>
</feature>
<organism evidence="2">
    <name type="scientific">Arundo donax</name>
    <name type="common">Giant reed</name>
    <name type="synonym">Donax arundinaceus</name>
    <dbReference type="NCBI Taxonomy" id="35708"/>
    <lineage>
        <taxon>Eukaryota</taxon>
        <taxon>Viridiplantae</taxon>
        <taxon>Streptophyta</taxon>
        <taxon>Embryophyta</taxon>
        <taxon>Tracheophyta</taxon>
        <taxon>Spermatophyta</taxon>
        <taxon>Magnoliopsida</taxon>
        <taxon>Liliopsida</taxon>
        <taxon>Poales</taxon>
        <taxon>Poaceae</taxon>
        <taxon>PACMAD clade</taxon>
        <taxon>Arundinoideae</taxon>
        <taxon>Arundineae</taxon>
        <taxon>Arundo</taxon>
    </lineage>
</organism>
<accession>A0A0A9FXV1</accession>
<reference evidence="2" key="1">
    <citation type="submission" date="2014-09" db="EMBL/GenBank/DDBJ databases">
        <authorList>
            <person name="Magalhaes I.L.F."/>
            <person name="Oliveira U."/>
            <person name="Santos F.R."/>
            <person name="Vidigal T.H.D.A."/>
            <person name="Brescovit A.D."/>
            <person name="Santos A.J."/>
        </authorList>
    </citation>
    <scope>NUCLEOTIDE SEQUENCE</scope>
    <source>
        <tissue evidence="2">Shoot tissue taken approximately 20 cm above the soil surface</tissue>
    </source>
</reference>
<protein>
    <submittedName>
        <fullName evidence="2">Uncharacterized protein</fullName>
    </submittedName>
</protein>
<dbReference type="AlphaFoldDB" id="A0A0A9FXV1"/>
<name>A0A0A9FXV1_ARUDO</name>
<sequence length="119" mass="12812">MQFSGQLPRVPGFPSVAMVLPGFVGQQLGGNSEIMGLMTWLPILTDGTGVLEGTCSPPSFDSNCPQPSELASSSVLPRDHGATKDPISSTTQEIPEVVGHELVRRQNRPHRYSEMSFAM</sequence>
<proteinExistence type="predicted"/>
<dbReference type="GO" id="GO:0003729">
    <property type="term" value="F:mRNA binding"/>
    <property type="evidence" value="ECO:0007669"/>
    <property type="project" value="InterPro"/>
</dbReference>
<dbReference type="PANTHER" id="PTHR46837:SF7">
    <property type="entry name" value="BTZ DOMAIN-CONTAINING PROTEIN"/>
    <property type="match status" value="1"/>
</dbReference>